<dbReference type="SUPFAM" id="SSF57903">
    <property type="entry name" value="FYVE/PHD zinc finger"/>
    <property type="match status" value="2"/>
</dbReference>
<dbReference type="Gene3D" id="2.60.120.650">
    <property type="entry name" value="Cupin"/>
    <property type="match status" value="1"/>
</dbReference>
<keyword evidence="20" id="KW-1185">Reference proteome</keyword>
<feature type="compositionally biased region" description="Polar residues" evidence="14">
    <location>
        <begin position="115"/>
        <end position="124"/>
    </location>
</feature>
<accession>A0A0C3PNG2</accession>
<organism evidence="19 20">
    <name type="scientific">Phlebiopsis gigantea (strain 11061_1 CR5-6)</name>
    <name type="common">White-rot fungus</name>
    <name type="synonym">Peniophora gigantea</name>
    <dbReference type="NCBI Taxonomy" id="745531"/>
    <lineage>
        <taxon>Eukaryota</taxon>
        <taxon>Fungi</taxon>
        <taxon>Dikarya</taxon>
        <taxon>Basidiomycota</taxon>
        <taxon>Agaricomycotina</taxon>
        <taxon>Agaricomycetes</taxon>
        <taxon>Polyporales</taxon>
        <taxon>Phanerochaetaceae</taxon>
        <taxon>Phlebiopsis</taxon>
    </lineage>
</organism>
<dbReference type="InterPro" id="IPR011011">
    <property type="entry name" value="Znf_FYVE_PHD"/>
</dbReference>
<evidence type="ECO:0000313" key="19">
    <source>
        <dbReference type="EMBL" id="KIP08343.1"/>
    </source>
</evidence>
<dbReference type="InterPro" id="IPR019787">
    <property type="entry name" value="Znf_PHD-finger"/>
</dbReference>
<dbReference type="GO" id="GO:0000785">
    <property type="term" value="C:chromatin"/>
    <property type="evidence" value="ECO:0007669"/>
    <property type="project" value="TreeGrafter"/>
</dbReference>
<evidence type="ECO:0000256" key="4">
    <source>
        <dbReference type="ARBA" id="ARBA00012902"/>
    </source>
</evidence>
<evidence type="ECO:0000256" key="7">
    <source>
        <dbReference type="ARBA" id="ARBA00022771"/>
    </source>
</evidence>
<dbReference type="SUPFAM" id="SSF46774">
    <property type="entry name" value="ARID-like"/>
    <property type="match status" value="1"/>
</dbReference>
<feature type="domain" description="JmjC" evidence="18">
    <location>
        <begin position="572"/>
        <end position="738"/>
    </location>
</feature>
<dbReference type="Pfam" id="PF01388">
    <property type="entry name" value="ARID"/>
    <property type="match status" value="1"/>
</dbReference>
<dbReference type="InterPro" id="IPR036431">
    <property type="entry name" value="ARID_dom_sf"/>
</dbReference>
<gene>
    <name evidence="19" type="ORF">PHLGIDRAFT_35021</name>
</gene>
<dbReference type="InterPro" id="IPR003349">
    <property type="entry name" value="JmjN"/>
</dbReference>
<keyword evidence="8" id="KW-0862">Zinc</keyword>
<dbReference type="InterPro" id="IPR003347">
    <property type="entry name" value="JmjC_dom"/>
</dbReference>
<keyword evidence="7 13" id="KW-0863">Zinc-finger</keyword>
<evidence type="ECO:0000256" key="11">
    <source>
        <dbReference type="ARBA" id="ARBA00023242"/>
    </source>
</evidence>
<dbReference type="PANTHER" id="PTHR10694">
    <property type="entry name" value="LYSINE-SPECIFIC DEMETHYLASE"/>
    <property type="match status" value="1"/>
</dbReference>
<evidence type="ECO:0000256" key="2">
    <source>
        <dbReference type="ARBA" id="ARBA00004123"/>
    </source>
</evidence>
<dbReference type="SMART" id="SM00558">
    <property type="entry name" value="JmjC"/>
    <property type="match status" value="1"/>
</dbReference>
<dbReference type="Pfam" id="PF02373">
    <property type="entry name" value="JmjC"/>
    <property type="match status" value="1"/>
</dbReference>
<dbReference type="InterPro" id="IPR019786">
    <property type="entry name" value="Zinc_finger_PHD-type_CS"/>
</dbReference>
<name>A0A0C3PNG2_PHLG1</name>
<dbReference type="PROSITE" id="PS50016">
    <property type="entry name" value="ZF_PHD_2"/>
    <property type="match status" value="1"/>
</dbReference>
<dbReference type="InterPro" id="IPR013083">
    <property type="entry name" value="Znf_RING/FYVE/PHD"/>
</dbReference>
<keyword evidence="6" id="KW-0677">Repeat</keyword>
<evidence type="ECO:0000256" key="6">
    <source>
        <dbReference type="ARBA" id="ARBA00022737"/>
    </source>
</evidence>
<dbReference type="SUPFAM" id="SSF51197">
    <property type="entry name" value="Clavaminate synthase-like"/>
    <property type="match status" value="1"/>
</dbReference>
<dbReference type="InterPro" id="IPR001606">
    <property type="entry name" value="ARID_dom"/>
</dbReference>
<dbReference type="Gene3D" id="1.10.150.60">
    <property type="entry name" value="ARID DNA-binding domain"/>
    <property type="match status" value="1"/>
</dbReference>
<feature type="domain" description="JmjN" evidence="17">
    <location>
        <begin position="136"/>
        <end position="177"/>
    </location>
</feature>
<dbReference type="PROSITE" id="PS01359">
    <property type="entry name" value="ZF_PHD_1"/>
    <property type="match status" value="1"/>
</dbReference>
<dbReference type="OrthoDB" id="1678912at2759"/>
<evidence type="ECO:0000256" key="13">
    <source>
        <dbReference type="PROSITE-ProRule" id="PRU00146"/>
    </source>
</evidence>
<dbReference type="GO" id="GO:0005634">
    <property type="term" value="C:nucleus"/>
    <property type="evidence" value="ECO:0007669"/>
    <property type="project" value="UniProtKB-SubCell"/>
</dbReference>
<protein>
    <recommendedName>
        <fullName evidence="4">[histone H3]-trimethyl-L-lysine(4) demethylase</fullName>
        <ecNumber evidence="4">1.14.11.67</ecNumber>
    </recommendedName>
</protein>
<dbReference type="InterPro" id="IPR048615">
    <property type="entry name" value="KDM5_C-hel"/>
</dbReference>
<feature type="compositionally biased region" description="Basic residues" evidence="14">
    <location>
        <begin position="934"/>
        <end position="943"/>
    </location>
</feature>
<dbReference type="Pfam" id="PF02928">
    <property type="entry name" value="zf-C5HC2"/>
    <property type="match status" value="1"/>
</dbReference>
<evidence type="ECO:0000259" key="17">
    <source>
        <dbReference type="PROSITE" id="PS51183"/>
    </source>
</evidence>
<dbReference type="GO" id="GO:0034647">
    <property type="term" value="F:histone H3K4me/H3K4me2/H3K4me3 demethylase activity"/>
    <property type="evidence" value="ECO:0007669"/>
    <property type="project" value="UniProtKB-EC"/>
</dbReference>
<dbReference type="Pfam" id="PF21323">
    <property type="entry name" value="KDM5_C-hel"/>
    <property type="match status" value="1"/>
</dbReference>
<dbReference type="SMART" id="SM00545">
    <property type="entry name" value="JmjN"/>
    <property type="match status" value="1"/>
</dbReference>
<evidence type="ECO:0000256" key="9">
    <source>
        <dbReference type="ARBA" id="ARBA00023002"/>
    </source>
</evidence>
<evidence type="ECO:0000256" key="14">
    <source>
        <dbReference type="SAM" id="MobiDB-lite"/>
    </source>
</evidence>
<dbReference type="Pfam" id="PF02375">
    <property type="entry name" value="JmjN"/>
    <property type="match status" value="1"/>
</dbReference>
<sequence>MPDSPRASTSTELPGRSSAATLTSSLDIAVEGAIAIDQLEPAPAHAKKDPSRPMGSESKRAPRKSKTDALAALTAVSQEESNESALHEEEAGDRVFLRDGPPIQVPHILDLSTVKTAHPRSSASKPKERPFGLTDCPTFRPTPEQFKDPMAYIKSISENAKSYGMCKIIPPLGWTMPFVTDTETFRFKTRLQRLNSIEASSRAKINFLEQLYRFHKQQGNPRVSVPTINHKPLDLWLLRKEVHGLGGYEQVTRNKKWADLGRLLGYGGIPGLATQIKNSYARVILPYEHFCNHVRNSPNLSPAKQTDPNLKTHMNIQTAGKSARSSVGVDDESPPSSPLSSSSSPLSEPPDESEARPRRSARQTSTDRLLPLRHRTAATLGDGERPAPTEVRSSDSPIVKWALSTSKPHCEVCRKKDRGEEMLLCDGCDCGFHTFCLDPPLVTIPKGQWFCHICLFGTGGDFGFDEGEEHSLSSFQARDLEFRKIWFTTHPPSGGEGDSERVYDGGDAAQRSFDPAVNKFGDVVVTETDAEREFWRLVESQNETVEVEYGADVHSTTHGSAMPTMETHPLSQYSKDPWNLNNIPILPESLLRFIKSDISGMTVPWTYVGMVFSTFCWHNEDHYTYSINYMHWGETKTWYSIPGEDAEKFEAAIRSEAPDLFEAQPDLLFQLVTLMNPGRLREAGVEVYACNQRAGEFVVTFPKAYHAGFNHGFNFNEAVNFALPDWLPQALDCVKRYQEHRKLPVFSHDELVITITQQSQSIKTAIWLNDSLQEMVERELSARQRARAMDMGETLEENDRVEEQYQCKICKCFCYLSQITCGCTTKVVCIDHVEELCKCPRASQVLRKRFSDSYLQDTQYAVAERAGVPAQWRTKFNKLLGESAKPSLRNLRTLLAEGDRISFPLQELHSLRKCVTRANEWIDAANTFLTRKPTRKRVPRKSARGREGPAMPLEDVLDKPDRSLADLYALLREVEDLGFDCSEIVSLKTLAHEAEETRAKARLLLDSVTTARDRDVYVRECEELMIRGGALNVQVDELVEIEKIVLREQLLQELEQENHEQFTLEDVRRLVSRARACSLPSDNKHMKSLEARLRLGTAWEDRIKAVLESPQRTLAELEEAAHVPQGVPIDPGLLEVLKQTSARGRDVERQITTWLAAEPALQKPRVQDVVKLVTRGEKEFNISIVQDMRRTVDFAVDLETRCDAVLKNRYQHGDESDIFQTMRQWRSYAKEHLTIFSLPNFERLEKQLTLHFRWLEGLPWFCRTHHIAHGKAILDDVVESTRPEDDLPPTDEYYTCICTNPVRPPAAGQTSDAVQCDHCFARFHGVCAANGGSCPFCDHQHWNGTIRKERSWHFCYLPTMLLHAPEVTKNYSEDWKQLEIIVHRVDRLASVIGQFIHFVSLPGNQRPEYIPQVRHFMRKMYKIQFAVAHNPETSFGLDLAGLHRVLAGQPAPVRMKKRRRPKFVFGQDIDKDWVDGTRCICRGRTAYLLNYPTVECELCNKTYHGGCVFFPVDPTPGGNNRFMCPLCCLRKNRTYPYSEVRVKHHENPDPDAYIDTKEMLDTFSKDIIYMKLPPPYTQTLFVELCCRQRTNDRPSPYPAQYRHPRVCFASTISKWLATTSPSCSDLIWASEFLGAAAPLTASSLRAVK</sequence>
<dbReference type="PROSITE" id="PS51184">
    <property type="entry name" value="JMJC"/>
    <property type="match status" value="1"/>
</dbReference>
<dbReference type="Gene3D" id="3.30.40.10">
    <property type="entry name" value="Zinc/RING finger domain, C3HC4 (zinc finger)"/>
    <property type="match status" value="2"/>
</dbReference>
<comment type="catalytic activity">
    <reaction evidence="12">
        <text>N(6),N(6),N(6)-trimethyl-L-lysyl(4)-[histone H3] + 3 2-oxoglutarate + 3 O2 = L-lysyl(4)-[histone H3] + 3 formaldehyde + 3 succinate + 3 CO2</text>
        <dbReference type="Rhea" id="RHEA:60208"/>
        <dbReference type="Rhea" id="RHEA-COMP:15537"/>
        <dbReference type="Rhea" id="RHEA-COMP:15547"/>
        <dbReference type="ChEBI" id="CHEBI:15379"/>
        <dbReference type="ChEBI" id="CHEBI:16526"/>
        <dbReference type="ChEBI" id="CHEBI:16810"/>
        <dbReference type="ChEBI" id="CHEBI:16842"/>
        <dbReference type="ChEBI" id="CHEBI:29969"/>
        <dbReference type="ChEBI" id="CHEBI:30031"/>
        <dbReference type="ChEBI" id="CHEBI:61961"/>
        <dbReference type="EC" id="1.14.11.67"/>
    </reaction>
</comment>
<evidence type="ECO:0000259" key="15">
    <source>
        <dbReference type="PROSITE" id="PS50016"/>
    </source>
</evidence>
<dbReference type="SMART" id="SM00249">
    <property type="entry name" value="PHD"/>
    <property type="match status" value="3"/>
</dbReference>
<dbReference type="GO" id="GO:0006355">
    <property type="term" value="P:regulation of DNA-templated transcription"/>
    <property type="evidence" value="ECO:0007669"/>
    <property type="project" value="TreeGrafter"/>
</dbReference>
<dbReference type="SMART" id="SM00501">
    <property type="entry name" value="BRIGHT"/>
    <property type="match status" value="1"/>
</dbReference>
<evidence type="ECO:0000256" key="3">
    <source>
        <dbReference type="ARBA" id="ARBA00006801"/>
    </source>
</evidence>
<evidence type="ECO:0000256" key="10">
    <source>
        <dbReference type="ARBA" id="ARBA00023004"/>
    </source>
</evidence>
<dbReference type="PROSITE" id="PS51183">
    <property type="entry name" value="JMJN"/>
    <property type="match status" value="1"/>
</dbReference>
<dbReference type="InterPro" id="IPR001965">
    <property type="entry name" value="Znf_PHD"/>
</dbReference>
<dbReference type="FunFam" id="1.10.150.60:FF:000016">
    <property type="entry name" value="Putative Lysine-specific demethylase 5B"/>
    <property type="match status" value="1"/>
</dbReference>
<dbReference type="HOGENOM" id="CLU_000991_5_0_1"/>
<dbReference type="CDD" id="cd16100">
    <property type="entry name" value="ARID"/>
    <property type="match status" value="1"/>
</dbReference>
<evidence type="ECO:0000259" key="18">
    <source>
        <dbReference type="PROSITE" id="PS51184"/>
    </source>
</evidence>
<evidence type="ECO:0000256" key="8">
    <source>
        <dbReference type="ARBA" id="ARBA00022833"/>
    </source>
</evidence>
<dbReference type="InterPro" id="IPR004198">
    <property type="entry name" value="Znf_C5HC2"/>
</dbReference>
<feature type="region of interest" description="Disordered" evidence="14">
    <location>
        <begin position="115"/>
        <end position="140"/>
    </location>
</feature>
<reference evidence="19 20" key="1">
    <citation type="journal article" date="2014" name="PLoS Genet.">
        <title>Analysis of the Phlebiopsis gigantea genome, transcriptome and secretome provides insight into its pioneer colonization strategies of wood.</title>
        <authorList>
            <person name="Hori C."/>
            <person name="Ishida T."/>
            <person name="Igarashi K."/>
            <person name="Samejima M."/>
            <person name="Suzuki H."/>
            <person name="Master E."/>
            <person name="Ferreira P."/>
            <person name="Ruiz-Duenas F.J."/>
            <person name="Held B."/>
            <person name="Canessa P."/>
            <person name="Larrondo L.F."/>
            <person name="Schmoll M."/>
            <person name="Druzhinina I.S."/>
            <person name="Kubicek C.P."/>
            <person name="Gaskell J.A."/>
            <person name="Kersten P."/>
            <person name="St John F."/>
            <person name="Glasner J."/>
            <person name="Sabat G."/>
            <person name="Splinter BonDurant S."/>
            <person name="Syed K."/>
            <person name="Yadav J."/>
            <person name="Mgbeahuruike A.C."/>
            <person name="Kovalchuk A."/>
            <person name="Asiegbu F.O."/>
            <person name="Lackner G."/>
            <person name="Hoffmeister D."/>
            <person name="Rencoret J."/>
            <person name="Gutierrez A."/>
            <person name="Sun H."/>
            <person name="Lindquist E."/>
            <person name="Barry K."/>
            <person name="Riley R."/>
            <person name="Grigoriev I.V."/>
            <person name="Henrissat B."/>
            <person name="Kues U."/>
            <person name="Berka R.M."/>
            <person name="Martinez A.T."/>
            <person name="Covert S.F."/>
            <person name="Blanchette R.A."/>
            <person name="Cullen D."/>
        </authorList>
    </citation>
    <scope>NUCLEOTIDE SEQUENCE [LARGE SCALE GENOMIC DNA]</scope>
    <source>
        <strain evidence="19 20">11061_1 CR5-6</strain>
    </source>
</reference>
<dbReference type="Proteomes" id="UP000053257">
    <property type="component" value="Unassembled WGS sequence"/>
</dbReference>
<keyword evidence="10" id="KW-0408">Iron</keyword>
<dbReference type="EMBL" id="KN840481">
    <property type="protein sequence ID" value="KIP08343.1"/>
    <property type="molecule type" value="Genomic_DNA"/>
</dbReference>
<proteinExistence type="inferred from homology"/>
<dbReference type="Pfam" id="PF00628">
    <property type="entry name" value="PHD"/>
    <property type="match status" value="1"/>
</dbReference>
<feature type="region of interest" description="Disordered" evidence="14">
    <location>
        <begin position="319"/>
        <end position="395"/>
    </location>
</feature>
<feature type="region of interest" description="Disordered" evidence="14">
    <location>
        <begin position="38"/>
        <end position="91"/>
    </location>
</feature>
<evidence type="ECO:0000313" key="20">
    <source>
        <dbReference type="Proteomes" id="UP000053257"/>
    </source>
</evidence>
<feature type="domain" description="PHD-type" evidence="15">
    <location>
        <begin position="407"/>
        <end position="457"/>
    </location>
</feature>
<dbReference type="Pfam" id="PF08429">
    <property type="entry name" value="PLU-1"/>
    <property type="match status" value="1"/>
</dbReference>
<keyword evidence="9" id="KW-0560">Oxidoreductase</keyword>
<dbReference type="GO" id="GO:0003677">
    <property type="term" value="F:DNA binding"/>
    <property type="evidence" value="ECO:0007669"/>
    <property type="project" value="InterPro"/>
</dbReference>
<comment type="subcellular location">
    <subcellularLocation>
        <location evidence="2">Nucleus</location>
    </subcellularLocation>
</comment>
<dbReference type="STRING" id="745531.A0A0C3PNG2"/>
<evidence type="ECO:0000256" key="5">
    <source>
        <dbReference type="ARBA" id="ARBA00022723"/>
    </source>
</evidence>
<evidence type="ECO:0000256" key="12">
    <source>
        <dbReference type="ARBA" id="ARBA00048734"/>
    </source>
</evidence>
<comment type="cofactor">
    <cofactor evidence="1">
        <name>Fe(2+)</name>
        <dbReference type="ChEBI" id="CHEBI:29033"/>
    </cofactor>
</comment>
<dbReference type="PANTHER" id="PTHR10694:SF33">
    <property type="entry name" value="LYSINE-SPECIFIC DEMETHYLASE 5"/>
    <property type="match status" value="1"/>
</dbReference>
<feature type="region of interest" description="Disordered" evidence="14">
    <location>
        <begin position="934"/>
        <end position="955"/>
    </location>
</feature>
<dbReference type="InterPro" id="IPR013637">
    <property type="entry name" value="Lys_sp_deMease-like_dom"/>
</dbReference>
<keyword evidence="5" id="KW-0479">Metal-binding</keyword>
<dbReference type="SMART" id="SM01014">
    <property type="entry name" value="ARID"/>
    <property type="match status" value="1"/>
</dbReference>
<dbReference type="GO" id="GO:0008270">
    <property type="term" value="F:zinc ion binding"/>
    <property type="evidence" value="ECO:0007669"/>
    <property type="project" value="UniProtKB-KW"/>
</dbReference>
<evidence type="ECO:0000259" key="16">
    <source>
        <dbReference type="PROSITE" id="PS51011"/>
    </source>
</evidence>
<keyword evidence="11" id="KW-0539">Nucleus</keyword>
<dbReference type="EC" id="1.14.11.67" evidence="4"/>
<comment type="similarity">
    <text evidence="3">Belongs to the JARID1 histone demethylase family.</text>
</comment>
<evidence type="ECO:0000256" key="1">
    <source>
        <dbReference type="ARBA" id="ARBA00001954"/>
    </source>
</evidence>
<dbReference type="PROSITE" id="PS51011">
    <property type="entry name" value="ARID"/>
    <property type="match status" value="1"/>
</dbReference>
<feature type="domain" description="ARID" evidence="16">
    <location>
        <begin position="201"/>
        <end position="292"/>
    </location>
</feature>